<dbReference type="Proteomes" id="UP001059971">
    <property type="component" value="Chromosome 1"/>
</dbReference>
<keyword evidence="5" id="KW-1185">Reference proteome</keyword>
<dbReference type="Gene3D" id="3.40.50.2020">
    <property type="match status" value="1"/>
</dbReference>
<dbReference type="RefSeq" id="WP_315975789.1">
    <property type="nucleotide sequence ID" value="NZ_AP018817.1"/>
</dbReference>
<dbReference type="Pfam" id="PF00156">
    <property type="entry name" value="Pribosyltran"/>
    <property type="match status" value="1"/>
</dbReference>
<accession>A0ABM7FX09</accession>
<evidence type="ECO:0000259" key="3">
    <source>
        <dbReference type="Pfam" id="PF00156"/>
    </source>
</evidence>
<sequence>MPMNPSASPELYPITHARFLADVALLGRRIEADAWMPDILVGIGRGGLVPAVYLSHRLNRPMLSIDYSSNLLALADPALAGIAAKSAAGVRCLLIDDINDSGGTIGQLRRLLRDQGSDLRHVRFAVLLNNDSSGETVDYCADNIDRKIDKRWFVFPWEALAAEEAIVEEALSLPDRLA</sequence>
<evidence type="ECO:0000256" key="1">
    <source>
        <dbReference type="ARBA" id="ARBA00022676"/>
    </source>
</evidence>
<evidence type="ECO:0000256" key="2">
    <source>
        <dbReference type="ARBA" id="ARBA00022679"/>
    </source>
</evidence>
<reference evidence="4" key="1">
    <citation type="submission" date="2018-07" db="EMBL/GenBank/DDBJ databases">
        <title>Complete genome sequence of Sphingomonas bisphenolicum strain AO1, a bisphenol A degradative bacterium isolated from Japanese farm field.</title>
        <authorList>
            <person name="Murakami M."/>
            <person name="Koh M."/>
            <person name="Koba S."/>
            <person name="Matsumura Y."/>
        </authorList>
    </citation>
    <scope>NUCLEOTIDE SEQUENCE</scope>
    <source>
        <strain evidence="4">AO1</strain>
    </source>
</reference>
<dbReference type="InterPro" id="IPR000836">
    <property type="entry name" value="PRTase_dom"/>
</dbReference>
<feature type="domain" description="Phosphoribosyltransferase" evidence="3">
    <location>
        <begin position="25"/>
        <end position="158"/>
    </location>
</feature>
<proteinExistence type="predicted"/>
<keyword evidence="1" id="KW-0328">Glycosyltransferase</keyword>
<organism evidence="4 5">
    <name type="scientific">Sphingomonas bisphenolicum</name>
    <dbReference type="NCBI Taxonomy" id="296544"/>
    <lineage>
        <taxon>Bacteria</taxon>
        <taxon>Pseudomonadati</taxon>
        <taxon>Pseudomonadota</taxon>
        <taxon>Alphaproteobacteria</taxon>
        <taxon>Sphingomonadales</taxon>
        <taxon>Sphingomonadaceae</taxon>
        <taxon>Sphingomonas</taxon>
    </lineage>
</organism>
<dbReference type="CDD" id="cd06223">
    <property type="entry name" value="PRTases_typeI"/>
    <property type="match status" value="1"/>
</dbReference>
<evidence type="ECO:0000313" key="5">
    <source>
        <dbReference type="Proteomes" id="UP001059971"/>
    </source>
</evidence>
<protein>
    <recommendedName>
        <fullName evidence="3">Phosphoribosyltransferase domain-containing protein</fullName>
    </recommendedName>
</protein>
<gene>
    <name evidence="4" type="ORF">SBA_ch1_02520</name>
</gene>
<dbReference type="PANTHER" id="PTHR43363:SF1">
    <property type="entry name" value="HYPOXANTHINE-GUANINE PHOSPHORIBOSYLTRANSFERASE"/>
    <property type="match status" value="1"/>
</dbReference>
<dbReference type="PANTHER" id="PTHR43363">
    <property type="entry name" value="HYPOXANTHINE PHOSPHORIBOSYLTRANSFERASE"/>
    <property type="match status" value="1"/>
</dbReference>
<keyword evidence="2" id="KW-0808">Transferase</keyword>
<dbReference type="InterPro" id="IPR029057">
    <property type="entry name" value="PRTase-like"/>
</dbReference>
<evidence type="ECO:0000313" key="4">
    <source>
        <dbReference type="EMBL" id="BBF68052.1"/>
    </source>
</evidence>
<name>A0ABM7FX09_9SPHN</name>
<dbReference type="EMBL" id="AP018817">
    <property type="protein sequence ID" value="BBF68052.1"/>
    <property type="molecule type" value="Genomic_DNA"/>
</dbReference>
<dbReference type="SUPFAM" id="SSF53271">
    <property type="entry name" value="PRTase-like"/>
    <property type="match status" value="1"/>
</dbReference>